<reference evidence="3" key="1">
    <citation type="journal article" date="2019" name="Int. J. Syst. Evol. Microbiol.">
        <title>The Global Catalogue of Microorganisms (GCM) 10K type strain sequencing project: providing services to taxonomists for standard genome sequencing and annotation.</title>
        <authorList>
            <consortium name="The Broad Institute Genomics Platform"/>
            <consortium name="The Broad Institute Genome Sequencing Center for Infectious Disease"/>
            <person name="Wu L."/>
            <person name="Ma J."/>
        </authorList>
    </citation>
    <scope>NUCLEOTIDE SEQUENCE [LARGE SCALE GENOMIC DNA]</scope>
    <source>
        <strain evidence="3">CGMCC 4.1437</strain>
    </source>
</reference>
<name>A0ABW0X6E6_9ACTN</name>
<sequence length="214" mass="22037">MTSTASHSADLPHGRPTHGVAPAAAAAAPARPIEGRLPVGPAGLEGPAGPWSVRSVPTGRRRGRAALEVYEQDELVDVLVAARLTGGLLRGARAWADPGAGSGGRRRSRHGLAWGRLPRDGAVPVVGFTRGRLLRLPGRPAPAVTAAEVVTVVGEFWLAWAEGVFDGVLVEAGGAASERSRLARARTRVAPRVDPQVGTRVATEVDTASSGGAR</sequence>
<feature type="region of interest" description="Disordered" evidence="1">
    <location>
        <begin position="1"/>
        <end position="29"/>
    </location>
</feature>
<keyword evidence="3" id="KW-1185">Reference proteome</keyword>
<proteinExistence type="predicted"/>
<comment type="caution">
    <text evidence="2">The sequence shown here is derived from an EMBL/GenBank/DDBJ whole genome shotgun (WGS) entry which is preliminary data.</text>
</comment>
<gene>
    <name evidence="2" type="ORF">ACFP3U_13700</name>
</gene>
<dbReference type="EMBL" id="JBHSOF010000014">
    <property type="protein sequence ID" value="MFC5664036.1"/>
    <property type="molecule type" value="Genomic_DNA"/>
</dbReference>
<evidence type="ECO:0000313" key="2">
    <source>
        <dbReference type="EMBL" id="MFC5664036.1"/>
    </source>
</evidence>
<dbReference type="Proteomes" id="UP001595975">
    <property type="component" value="Unassembled WGS sequence"/>
</dbReference>
<organism evidence="2 3">
    <name type="scientific">Kitasatospora misakiensis</name>
    <dbReference type="NCBI Taxonomy" id="67330"/>
    <lineage>
        <taxon>Bacteria</taxon>
        <taxon>Bacillati</taxon>
        <taxon>Actinomycetota</taxon>
        <taxon>Actinomycetes</taxon>
        <taxon>Kitasatosporales</taxon>
        <taxon>Streptomycetaceae</taxon>
        <taxon>Kitasatospora</taxon>
    </lineage>
</organism>
<evidence type="ECO:0000313" key="3">
    <source>
        <dbReference type="Proteomes" id="UP001595975"/>
    </source>
</evidence>
<dbReference type="RefSeq" id="WP_380225741.1">
    <property type="nucleotide sequence ID" value="NZ_JBHSOF010000014.1"/>
</dbReference>
<accession>A0ABW0X6E6</accession>
<feature type="region of interest" description="Disordered" evidence="1">
    <location>
        <begin position="194"/>
        <end position="214"/>
    </location>
</feature>
<evidence type="ECO:0000256" key="1">
    <source>
        <dbReference type="SAM" id="MobiDB-lite"/>
    </source>
</evidence>
<protein>
    <submittedName>
        <fullName evidence="2">Uncharacterized protein</fullName>
    </submittedName>
</protein>